<name>A0A9J6EU93_RHIMP</name>
<dbReference type="Pfam" id="PF13843">
    <property type="entry name" value="DDE_Tnp_1_7"/>
    <property type="match status" value="1"/>
</dbReference>
<evidence type="ECO:0000313" key="3">
    <source>
        <dbReference type="Proteomes" id="UP000821866"/>
    </source>
</evidence>
<sequence>MGGVDRADQLLSFCRNELKTKKWYKRIIFHLLDLAIVNSWLLYCAVKDSEIERAKFKLQVTLGLRKSEKSHKAPLHDRTLTEHWLSNRASDIPTAISSAAKAPTTFTKEAQKPPFLEKWPTLPTRSTAKEPQQVAATPELPPVMNDLPKPDRDVISVLCSLIEAIRVILVDMKTPSARSALGLLDALRSVL</sequence>
<comment type="caution">
    <text evidence="2">The sequence shown here is derived from an EMBL/GenBank/DDBJ whole genome shotgun (WGS) entry which is preliminary data.</text>
</comment>
<reference evidence="2" key="2">
    <citation type="submission" date="2021-09" db="EMBL/GenBank/DDBJ databases">
        <authorList>
            <person name="Jia N."/>
            <person name="Wang J."/>
            <person name="Shi W."/>
            <person name="Du L."/>
            <person name="Sun Y."/>
            <person name="Zhan W."/>
            <person name="Jiang J."/>
            <person name="Wang Q."/>
            <person name="Zhang B."/>
            <person name="Ji P."/>
            <person name="Sakyi L.B."/>
            <person name="Cui X."/>
            <person name="Yuan T."/>
            <person name="Jiang B."/>
            <person name="Yang W."/>
            <person name="Lam T.T.-Y."/>
            <person name="Chang Q."/>
            <person name="Ding S."/>
            <person name="Wang X."/>
            <person name="Zhu J."/>
            <person name="Ruan X."/>
            <person name="Zhao L."/>
            <person name="Wei J."/>
            <person name="Que T."/>
            <person name="Du C."/>
            <person name="Cheng J."/>
            <person name="Dai P."/>
            <person name="Han X."/>
            <person name="Huang E."/>
            <person name="Gao Y."/>
            <person name="Liu J."/>
            <person name="Shao H."/>
            <person name="Ye R."/>
            <person name="Li L."/>
            <person name="Wei W."/>
            <person name="Wang X."/>
            <person name="Wang C."/>
            <person name="Huo Q."/>
            <person name="Li W."/>
            <person name="Guo W."/>
            <person name="Chen H."/>
            <person name="Chen S."/>
            <person name="Zhou L."/>
            <person name="Zhou L."/>
            <person name="Ni X."/>
            <person name="Tian J."/>
            <person name="Zhou Y."/>
            <person name="Sheng Y."/>
            <person name="Liu T."/>
            <person name="Pan Y."/>
            <person name="Xia L."/>
            <person name="Li J."/>
            <person name="Zhao F."/>
            <person name="Cao W."/>
        </authorList>
    </citation>
    <scope>NUCLEOTIDE SEQUENCE</scope>
    <source>
        <strain evidence="2">Rmic-2018</strain>
        <tissue evidence="2">Larvae</tissue>
    </source>
</reference>
<gene>
    <name evidence="2" type="ORF">HPB51_020693</name>
</gene>
<dbReference type="InterPro" id="IPR029526">
    <property type="entry name" value="PGBD"/>
</dbReference>
<evidence type="ECO:0000313" key="2">
    <source>
        <dbReference type="EMBL" id="KAH8038043.1"/>
    </source>
</evidence>
<dbReference type="Proteomes" id="UP000821866">
    <property type="component" value="Chromosome 10"/>
</dbReference>
<dbReference type="AlphaFoldDB" id="A0A9J6EU93"/>
<feature type="domain" description="PiggyBac transposable element-derived protein" evidence="1">
    <location>
        <begin position="1"/>
        <end position="40"/>
    </location>
</feature>
<reference evidence="2" key="1">
    <citation type="journal article" date="2020" name="Cell">
        <title>Large-Scale Comparative Analyses of Tick Genomes Elucidate Their Genetic Diversity and Vector Capacities.</title>
        <authorList>
            <consortium name="Tick Genome and Microbiome Consortium (TIGMIC)"/>
            <person name="Jia N."/>
            <person name="Wang J."/>
            <person name="Shi W."/>
            <person name="Du L."/>
            <person name="Sun Y."/>
            <person name="Zhan W."/>
            <person name="Jiang J.F."/>
            <person name="Wang Q."/>
            <person name="Zhang B."/>
            <person name="Ji P."/>
            <person name="Bell-Sakyi L."/>
            <person name="Cui X.M."/>
            <person name="Yuan T.T."/>
            <person name="Jiang B.G."/>
            <person name="Yang W.F."/>
            <person name="Lam T.T."/>
            <person name="Chang Q.C."/>
            <person name="Ding S.J."/>
            <person name="Wang X.J."/>
            <person name="Zhu J.G."/>
            <person name="Ruan X.D."/>
            <person name="Zhao L."/>
            <person name="Wei J.T."/>
            <person name="Ye R.Z."/>
            <person name="Que T.C."/>
            <person name="Du C.H."/>
            <person name="Zhou Y.H."/>
            <person name="Cheng J.X."/>
            <person name="Dai P.F."/>
            <person name="Guo W.B."/>
            <person name="Han X.H."/>
            <person name="Huang E.J."/>
            <person name="Li L.F."/>
            <person name="Wei W."/>
            <person name="Gao Y.C."/>
            <person name="Liu J.Z."/>
            <person name="Shao H.Z."/>
            <person name="Wang X."/>
            <person name="Wang C.C."/>
            <person name="Yang T.C."/>
            <person name="Huo Q.B."/>
            <person name="Li W."/>
            <person name="Chen H.Y."/>
            <person name="Chen S.E."/>
            <person name="Zhou L.G."/>
            <person name="Ni X.B."/>
            <person name="Tian J.H."/>
            <person name="Sheng Y."/>
            <person name="Liu T."/>
            <person name="Pan Y.S."/>
            <person name="Xia L.Y."/>
            <person name="Li J."/>
            <person name="Zhao F."/>
            <person name="Cao W.C."/>
        </authorList>
    </citation>
    <scope>NUCLEOTIDE SEQUENCE</scope>
    <source>
        <strain evidence="2">Rmic-2018</strain>
    </source>
</reference>
<accession>A0A9J6EU93</accession>
<keyword evidence="3" id="KW-1185">Reference proteome</keyword>
<dbReference type="EMBL" id="JABSTU010000002">
    <property type="protein sequence ID" value="KAH8038043.1"/>
    <property type="molecule type" value="Genomic_DNA"/>
</dbReference>
<evidence type="ECO:0000259" key="1">
    <source>
        <dbReference type="Pfam" id="PF13843"/>
    </source>
</evidence>
<protein>
    <recommendedName>
        <fullName evidence="1">PiggyBac transposable element-derived protein domain-containing protein</fullName>
    </recommendedName>
</protein>
<proteinExistence type="predicted"/>
<dbReference type="PANTHER" id="PTHR46599">
    <property type="entry name" value="PIGGYBAC TRANSPOSABLE ELEMENT-DERIVED PROTEIN 4"/>
    <property type="match status" value="1"/>
</dbReference>
<dbReference type="PANTHER" id="PTHR46599:SF3">
    <property type="entry name" value="PIGGYBAC TRANSPOSABLE ELEMENT-DERIVED PROTEIN 4"/>
    <property type="match status" value="1"/>
</dbReference>
<organism evidence="2 3">
    <name type="scientific">Rhipicephalus microplus</name>
    <name type="common">Cattle tick</name>
    <name type="synonym">Boophilus microplus</name>
    <dbReference type="NCBI Taxonomy" id="6941"/>
    <lineage>
        <taxon>Eukaryota</taxon>
        <taxon>Metazoa</taxon>
        <taxon>Ecdysozoa</taxon>
        <taxon>Arthropoda</taxon>
        <taxon>Chelicerata</taxon>
        <taxon>Arachnida</taxon>
        <taxon>Acari</taxon>
        <taxon>Parasitiformes</taxon>
        <taxon>Ixodida</taxon>
        <taxon>Ixodoidea</taxon>
        <taxon>Ixodidae</taxon>
        <taxon>Rhipicephalinae</taxon>
        <taxon>Rhipicephalus</taxon>
        <taxon>Boophilus</taxon>
    </lineage>
</organism>